<reference evidence="1 2" key="1">
    <citation type="submission" date="2017-11" db="EMBL/GenBank/DDBJ databases">
        <title>Reclassification of Bisgaard taxon 5 as Caviibacterium pharyngocola gen. nov., sp. nov.</title>
        <authorList>
            <person name="Christensen H."/>
        </authorList>
    </citation>
    <scope>NUCLEOTIDE SEQUENCE [LARGE SCALE GENOMIC DNA]</scope>
    <source>
        <strain evidence="1 2">7_3</strain>
    </source>
</reference>
<gene>
    <name evidence="1" type="ORF">CVP04_07420</name>
</gene>
<dbReference type="Proteomes" id="UP000230282">
    <property type="component" value="Unassembled WGS sequence"/>
</dbReference>
<evidence type="ECO:0000313" key="2">
    <source>
        <dbReference type="Proteomes" id="UP000230282"/>
    </source>
</evidence>
<comment type="caution">
    <text evidence="1">The sequence shown here is derived from an EMBL/GenBank/DDBJ whole genome shotgun (WGS) entry which is preliminary data.</text>
</comment>
<proteinExistence type="predicted"/>
<name>A0A2M8RV77_9PAST</name>
<sequence length="152" mass="17688">METREAEQIIEHHRLFNVGPRIQALSFFSDQVRSDLIQFCHLIQAKIGQGKSLNIYPHRILQQGMWAVQLVGEQDKIHLLLNIAGRFKLTIPTENEPWPVRWQIDIADHIDAYWFTELLSQELKLEHTVIHLSTKSVDKQGERIDETGKINS</sequence>
<evidence type="ECO:0000313" key="1">
    <source>
        <dbReference type="EMBL" id="PJG82784.1"/>
    </source>
</evidence>
<keyword evidence="2" id="KW-1185">Reference proteome</keyword>
<protein>
    <submittedName>
        <fullName evidence="1">Uncharacterized protein</fullName>
    </submittedName>
</protein>
<dbReference type="RefSeq" id="WP_100296883.1">
    <property type="nucleotide sequence ID" value="NZ_PHGZ01000014.1"/>
</dbReference>
<dbReference type="EMBL" id="PHGZ01000014">
    <property type="protein sequence ID" value="PJG82784.1"/>
    <property type="molecule type" value="Genomic_DNA"/>
</dbReference>
<organism evidence="1 2">
    <name type="scientific">Caviibacterium pharyngocola</name>
    <dbReference type="NCBI Taxonomy" id="28159"/>
    <lineage>
        <taxon>Bacteria</taxon>
        <taxon>Pseudomonadati</taxon>
        <taxon>Pseudomonadota</taxon>
        <taxon>Gammaproteobacteria</taxon>
        <taxon>Pasteurellales</taxon>
        <taxon>Pasteurellaceae</taxon>
        <taxon>Caviibacterium</taxon>
    </lineage>
</organism>
<dbReference type="AlphaFoldDB" id="A0A2M8RV77"/>
<accession>A0A2M8RV77</accession>
<dbReference type="OrthoDB" id="5678308at2"/>